<keyword evidence="1" id="KW-0456">Lyase</keyword>
<dbReference type="InterPro" id="IPR008772">
    <property type="entry name" value="Phosphonate_metab_PhnH"/>
</dbReference>
<dbReference type="Proteomes" id="UP001161406">
    <property type="component" value="Unassembled WGS sequence"/>
</dbReference>
<dbReference type="EMBL" id="BSNG01000001">
    <property type="protein sequence ID" value="GLQ10111.1"/>
    <property type="molecule type" value="Genomic_DNA"/>
</dbReference>
<organism evidence="1 2">
    <name type="scientific">Devosia yakushimensis</name>
    <dbReference type="NCBI Taxonomy" id="470028"/>
    <lineage>
        <taxon>Bacteria</taxon>
        <taxon>Pseudomonadati</taxon>
        <taxon>Pseudomonadota</taxon>
        <taxon>Alphaproteobacteria</taxon>
        <taxon>Hyphomicrobiales</taxon>
        <taxon>Devosiaceae</taxon>
        <taxon>Devosia</taxon>
    </lineage>
</organism>
<protein>
    <submittedName>
        <fullName evidence="1">Carbon-phosphorus lyase subunit PhnH</fullName>
    </submittedName>
</protein>
<dbReference type="Pfam" id="PF05845">
    <property type="entry name" value="PhnH"/>
    <property type="match status" value="1"/>
</dbReference>
<reference evidence="1" key="1">
    <citation type="journal article" date="2014" name="Int. J. Syst. Evol. Microbiol.">
        <title>Complete genome of a new Firmicutes species belonging to the dominant human colonic microbiota ('Ruminococcus bicirculans') reveals two chromosomes and a selective capacity to utilize plant glucans.</title>
        <authorList>
            <consortium name="NISC Comparative Sequencing Program"/>
            <person name="Wegmann U."/>
            <person name="Louis P."/>
            <person name="Goesmann A."/>
            <person name="Henrissat B."/>
            <person name="Duncan S.H."/>
            <person name="Flint H.J."/>
        </authorList>
    </citation>
    <scope>NUCLEOTIDE SEQUENCE</scope>
    <source>
        <strain evidence="1">NBRC 103855</strain>
    </source>
</reference>
<gene>
    <name evidence="1" type="primary">phnH_1</name>
    <name evidence="1" type="ORF">GCM10007913_20430</name>
</gene>
<dbReference type="RefSeq" id="WP_284390454.1">
    <property type="nucleotide sequence ID" value="NZ_BSNG01000001.1"/>
</dbReference>
<proteinExistence type="predicted"/>
<sequence length="199" mass="20619">MDNLVLDGGFADPVMQAQQGFRAMMNALANPGTVQDLALGLTPPAPLSPELAAVLLTLCDHDTAVWLDGALASEAVTNWLRFHIGSPLTTAPGEAAFAALGQGAALQLNAFSLGTDLYPDRSTTLAVALEALSGGETLVLKGPGIEHSIEISPVGLPEDFLQQWAENGALFPRGVDLLLVAGGAVIGLPRTTRISRKDA</sequence>
<accession>A0ABQ5UDW6</accession>
<dbReference type="PIRSF" id="PIRSF020680">
    <property type="entry name" value="PhnH"/>
    <property type="match status" value="1"/>
</dbReference>
<keyword evidence="2" id="KW-1185">Reference proteome</keyword>
<dbReference type="NCBIfam" id="TIGR03292">
    <property type="entry name" value="PhnH_redo"/>
    <property type="match status" value="1"/>
</dbReference>
<evidence type="ECO:0000313" key="2">
    <source>
        <dbReference type="Proteomes" id="UP001161406"/>
    </source>
</evidence>
<reference evidence="1" key="2">
    <citation type="submission" date="2023-01" db="EMBL/GenBank/DDBJ databases">
        <title>Draft genome sequence of Devosia yakushimensis strain NBRC 103855.</title>
        <authorList>
            <person name="Sun Q."/>
            <person name="Mori K."/>
        </authorList>
    </citation>
    <scope>NUCLEOTIDE SEQUENCE</scope>
    <source>
        <strain evidence="1">NBRC 103855</strain>
    </source>
</reference>
<dbReference type="SUPFAM" id="SSF159709">
    <property type="entry name" value="PhnH-like"/>
    <property type="match status" value="1"/>
</dbReference>
<evidence type="ECO:0000313" key="1">
    <source>
        <dbReference type="EMBL" id="GLQ10111.1"/>
    </source>
</evidence>
<dbReference type="InterPro" id="IPR038058">
    <property type="entry name" value="PhnH-like_sp"/>
</dbReference>
<name>A0ABQ5UDW6_9HYPH</name>
<dbReference type="Gene3D" id="3.40.50.11310">
    <property type="entry name" value="Bacterial phosphonate metabolism protein PhnH"/>
    <property type="match status" value="1"/>
</dbReference>
<dbReference type="GO" id="GO:0016829">
    <property type="term" value="F:lyase activity"/>
    <property type="evidence" value="ECO:0007669"/>
    <property type="project" value="UniProtKB-KW"/>
</dbReference>
<comment type="caution">
    <text evidence="1">The sequence shown here is derived from an EMBL/GenBank/DDBJ whole genome shotgun (WGS) entry which is preliminary data.</text>
</comment>